<organism evidence="2 3">
    <name type="scientific">Pseudoduganella flava</name>
    <dbReference type="NCBI Taxonomy" id="871742"/>
    <lineage>
        <taxon>Bacteria</taxon>
        <taxon>Pseudomonadati</taxon>
        <taxon>Pseudomonadota</taxon>
        <taxon>Betaproteobacteria</taxon>
        <taxon>Burkholderiales</taxon>
        <taxon>Oxalobacteraceae</taxon>
        <taxon>Telluria group</taxon>
        <taxon>Pseudoduganella</taxon>
    </lineage>
</organism>
<feature type="transmembrane region" description="Helical" evidence="1">
    <location>
        <begin position="152"/>
        <end position="172"/>
    </location>
</feature>
<dbReference type="Proteomes" id="UP000315112">
    <property type="component" value="Unassembled WGS sequence"/>
</dbReference>
<reference evidence="2 3" key="1">
    <citation type="journal article" date="2015" name="Stand. Genomic Sci.">
        <title>Genomic Encyclopedia of Bacterial and Archaeal Type Strains, Phase III: the genomes of soil and plant-associated and newly described type strains.</title>
        <authorList>
            <person name="Whitman W.B."/>
            <person name="Woyke T."/>
            <person name="Klenk H.P."/>
            <person name="Zhou Y."/>
            <person name="Lilburn T.G."/>
            <person name="Beck B.J."/>
            <person name="De Vos P."/>
            <person name="Vandamme P."/>
            <person name="Eisen J.A."/>
            <person name="Garrity G."/>
            <person name="Hugenholtz P."/>
            <person name="Kyrpides N.C."/>
        </authorList>
    </citation>
    <scope>NUCLEOTIDE SEQUENCE [LARGE SCALE GENOMIC DNA]</scope>
    <source>
        <strain evidence="2 3">CGMCC 1.10685</strain>
    </source>
</reference>
<evidence type="ECO:0000313" key="3">
    <source>
        <dbReference type="Proteomes" id="UP000315112"/>
    </source>
</evidence>
<evidence type="ECO:0000313" key="2">
    <source>
        <dbReference type="EMBL" id="TWI45526.1"/>
    </source>
</evidence>
<dbReference type="AlphaFoldDB" id="A0A562PN92"/>
<protein>
    <submittedName>
        <fullName evidence="2">Putative membrane protein</fullName>
    </submittedName>
</protein>
<evidence type="ECO:0000256" key="1">
    <source>
        <dbReference type="SAM" id="Phobius"/>
    </source>
</evidence>
<keyword evidence="1" id="KW-1133">Transmembrane helix</keyword>
<dbReference type="EMBL" id="VLKW01000007">
    <property type="protein sequence ID" value="TWI45526.1"/>
    <property type="molecule type" value="Genomic_DNA"/>
</dbReference>
<gene>
    <name evidence="2" type="ORF">IP92_03908</name>
</gene>
<keyword evidence="1" id="KW-0472">Membrane</keyword>
<dbReference type="Pfam" id="PF10027">
    <property type="entry name" value="DUF2269"/>
    <property type="match status" value="1"/>
</dbReference>
<keyword evidence="1" id="KW-0812">Transmembrane</keyword>
<accession>A0A562PN92</accession>
<proteinExistence type="predicted"/>
<name>A0A562PN92_9BURK</name>
<dbReference type="InterPro" id="IPR018729">
    <property type="entry name" value="DUF2269_transmembrane"/>
</dbReference>
<feature type="transmembrane region" description="Helical" evidence="1">
    <location>
        <begin position="74"/>
        <end position="97"/>
    </location>
</feature>
<comment type="caution">
    <text evidence="2">The sequence shown here is derived from an EMBL/GenBank/DDBJ whole genome shotgun (WGS) entry which is preliminary data.</text>
</comment>
<feature type="transmembrane region" description="Helical" evidence="1">
    <location>
        <begin position="103"/>
        <end position="124"/>
    </location>
</feature>
<feature type="transmembrane region" description="Helical" evidence="1">
    <location>
        <begin position="30"/>
        <end position="53"/>
    </location>
</feature>
<sequence length="177" mass="19830">MTVEQRPIVPSYSAADAIIRLMNTYMLLKLLHVLSSTVLFGTGMGIAFFKWITDRAGDVRAIRIVTERTVLADYVFTTPAVIIQPVTGLAMIWLAGYPLSSSWIVWSVALYLLAGVCWLPVVWLQIRMRDLARVADAAGAPLPALYWRYQRLWFVLGIPAFSALVVIFWLMLNKPAG</sequence>